<keyword evidence="6" id="KW-1185">Reference proteome</keyword>
<feature type="compositionally biased region" description="Low complexity" evidence="3">
    <location>
        <begin position="610"/>
        <end position="625"/>
    </location>
</feature>
<dbReference type="InterPro" id="IPR029033">
    <property type="entry name" value="His_PPase_superfam"/>
</dbReference>
<gene>
    <name evidence="5" type="ORF">F0L17_06675</name>
</gene>
<feature type="active site" description="Proton donor/acceptor" evidence="1">
    <location>
        <position position="755"/>
    </location>
</feature>
<dbReference type="GO" id="GO:0005737">
    <property type="term" value="C:cytoplasm"/>
    <property type="evidence" value="ECO:0007669"/>
    <property type="project" value="TreeGrafter"/>
</dbReference>
<dbReference type="Proteomes" id="UP000473014">
    <property type="component" value="Unassembled WGS sequence"/>
</dbReference>
<feature type="active site" description="Tele-phosphohistidine intermediate" evidence="1">
    <location>
        <position position="679"/>
    </location>
</feature>
<dbReference type="SUPFAM" id="SSF53254">
    <property type="entry name" value="Phosphoglycerate mutase-like"/>
    <property type="match status" value="1"/>
</dbReference>
<feature type="domain" description="RNase H type-1" evidence="4">
    <location>
        <begin position="444"/>
        <end position="580"/>
    </location>
</feature>
<dbReference type="EMBL" id="WIXO01000001">
    <property type="protein sequence ID" value="MTE18823.1"/>
    <property type="molecule type" value="Genomic_DNA"/>
</dbReference>
<feature type="compositionally biased region" description="Basic and acidic residues" evidence="3">
    <location>
        <begin position="245"/>
        <end position="261"/>
    </location>
</feature>
<dbReference type="OrthoDB" id="5296884at2"/>
<dbReference type="PROSITE" id="PS50879">
    <property type="entry name" value="RNASE_H_1"/>
    <property type="match status" value="1"/>
</dbReference>
<evidence type="ECO:0000259" key="4">
    <source>
        <dbReference type="PROSITE" id="PS50879"/>
    </source>
</evidence>
<dbReference type="PANTHER" id="PTHR48100">
    <property type="entry name" value="BROAD-SPECIFICITY PHOSPHATASE YOR283W-RELATED"/>
    <property type="match status" value="1"/>
</dbReference>
<feature type="compositionally biased region" description="Low complexity" evidence="3">
    <location>
        <begin position="650"/>
        <end position="667"/>
    </location>
</feature>
<feature type="compositionally biased region" description="Low complexity" evidence="3">
    <location>
        <begin position="318"/>
        <end position="328"/>
    </location>
</feature>
<dbReference type="Pfam" id="PF13456">
    <property type="entry name" value="RVT_3"/>
    <property type="match status" value="1"/>
</dbReference>
<dbReference type="SMART" id="SM00855">
    <property type="entry name" value="PGAM"/>
    <property type="match status" value="1"/>
</dbReference>
<dbReference type="Pfam" id="PF00300">
    <property type="entry name" value="His_Phos_1"/>
    <property type="match status" value="1"/>
</dbReference>
<feature type="compositionally biased region" description="Low complexity" evidence="3">
    <location>
        <begin position="148"/>
        <end position="166"/>
    </location>
</feature>
<feature type="compositionally biased region" description="Pro residues" evidence="3">
    <location>
        <begin position="1"/>
        <end position="15"/>
    </location>
</feature>
<feature type="region of interest" description="Disordered" evidence="3">
    <location>
        <begin position="682"/>
        <end position="702"/>
    </location>
</feature>
<feature type="compositionally biased region" description="Low complexity" evidence="3">
    <location>
        <begin position="586"/>
        <end position="596"/>
    </location>
</feature>
<dbReference type="InterPro" id="IPR002156">
    <property type="entry name" value="RNaseH_domain"/>
</dbReference>
<dbReference type="InterPro" id="IPR050275">
    <property type="entry name" value="PGM_Phosphatase"/>
</dbReference>
<feature type="binding site" evidence="2">
    <location>
        <position position="731"/>
    </location>
    <ligand>
        <name>substrate</name>
    </ligand>
</feature>
<evidence type="ECO:0000313" key="5">
    <source>
        <dbReference type="EMBL" id="MTE18823.1"/>
    </source>
</evidence>
<feature type="region of interest" description="Disordered" evidence="3">
    <location>
        <begin position="1"/>
        <end position="443"/>
    </location>
</feature>
<feature type="compositionally biased region" description="Basic and acidic residues" evidence="3">
    <location>
        <begin position="349"/>
        <end position="360"/>
    </location>
</feature>
<feature type="region of interest" description="Disordered" evidence="3">
    <location>
        <begin position="577"/>
        <end position="667"/>
    </location>
</feature>
<feature type="compositionally biased region" description="Basic and acidic residues" evidence="3">
    <location>
        <begin position="293"/>
        <end position="316"/>
    </location>
</feature>
<dbReference type="AlphaFoldDB" id="A0A6G2B9T1"/>
<dbReference type="Gene3D" id="3.30.420.10">
    <property type="entry name" value="Ribonuclease H-like superfamily/Ribonuclease H"/>
    <property type="match status" value="1"/>
</dbReference>
<feature type="compositionally biased region" description="Low complexity" evidence="3">
    <location>
        <begin position="67"/>
        <end position="123"/>
    </location>
</feature>
<feature type="compositionally biased region" description="Pro residues" evidence="3">
    <location>
        <begin position="597"/>
        <end position="609"/>
    </location>
</feature>
<proteinExistence type="predicted"/>
<feature type="compositionally biased region" description="Basic and acidic residues" evidence="3">
    <location>
        <begin position="629"/>
        <end position="649"/>
    </location>
</feature>
<feature type="compositionally biased region" description="Basic and acidic residues" evidence="3">
    <location>
        <begin position="192"/>
        <end position="204"/>
    </location>
</feature>
<feature type="compositionally biased region" description="Basic and acidic residues" evidence="3">
    <location>
        <begin position="219"/>
        <end position="236"/>
    </location>
</feature>
<evidence type="ECO:0000256" key="3">
    <source>
        <dbReference type="SAM" id="MobiDB-lite"/>
    </source>
</evidence>
<feature type="compositionally biased region" description="Low complexity" evidence="3">
    <location>
        <begin position="374"/>
        <end position="384"/>
    </location>
</feature>
<accession>A0A6G2B9T1</accession>
<dbReference type="InterPro" id="IPR012337">
    <property type="entry name" value="RNaseH-like_sf"/>
</dbReference>
<evidence type="ECO:0000256" key="2">
    <source>
        <dbReference type="PIRSR" id="PIRSR613078-2"/>
    </source>
</evidence>
<dbReference type="PANTHER" id="PTHR48100:SF62">
    <property type="entry name" value="GLUCOSYL-3-PHOSPHOGLYCERATE PHOSPHATASE"/>
    <property type="match status" value="1"/>
</dbReference>
<protein>
    <submittedName>
        <fullName evidence="5">Bifunctional RNase H/acid phosphatase</fullName>
    </submittedName>
</protein>
<comment type="caution">
    <text evidence="5">The sequence shown here is derived from an EMBL/GenBank/DDBJ whole genome shotgun (WGS) entry which is preliminary data.</text>
</comment>
<dbReference type="NCBIfam" id="NF005567">
    <property type="entry name" value="PRK07238.1"/>
    <property type="match status" value="1"/>
</dbReference>
<dbReference type="Gene3D" id="3.40.50.1240">
    <property type="entry name" value="Phosphoglycerate mutase-like"/>
    <property type="match status" value="1"/>
</dbReference>
<organism evidence="5 6">
    <name type="scientific">Streptomyces taklimakanensis</name>
    <dbReference type="NCBI Taxonomy" id="2569853"/>
    <lineage>
        <taxon>Bacteria</taxon>
        <taxon>Bacillati</taxon>
        <taxon>Actinomycetota</taxon>
        <taxon>Actinomycetes</taxon>
        <taxon>Kitasatosporales</taxon>
        <taxon>Streptomycetaceae</taxon>
        <taxon>Streptomyces</taxon>
    </lineage>
</organism>
<dbReference type="GO" id="GO:0004523">
    <property type="term" value="F:RNA-DNA hybrid ribonuclease activity"/>
    <property type="evidence" value="ECO:0007669"/>
    <property type="project" value="InterPro"/>
</dbReference>
<dbReference type="InterPro" id="IPR036397">
    <property type="entry name" value="RNaseH_sf"/>
</dbReference>
<dbReference type="SUPFAM" id="SSF53098">
    <property type="entry name" value="Ribonuclease H-like"/>
    <property type="match status" value="1"/>
</dbReference>
<evidence type="ECO:0000313" key="6">
    <source>
        <dbReference type="Proteomes" id="UP000473014"/>
    </source>
</evidence>
<dbReference type="GO" id="GO:0003676">
    <property type="term" value="F:nucleic acid binding"/>
    <property type="evidence" value="ECO:0007669"/>
    <property type="project" value="InterPro"/>
</dbReference>
<evidence type="ECO:0000256" key="1">
    <source>
        <dbReference type="PIRSR" id="PIRSR613078-1"/>
    </source>
</evidence>
<reference evidence="5 6" key="1">
    <citation type="submission" date="2019-11" db="EMBL/GenBank/DDBJ databases">
        <authorList>
            <person name="Yuan L."/>
        </authorList>
    </citation>
    <scope>NUCLEOTIDE SEQUENCE [LARGE SCALE GENOMIC DNA]</scope>
    <source>
        <strain evidence="5 6">TRM43335</strain>
    </source>
</reference>
<feature type="compositionally biased region" description="Pro residues" evidence="3">
    <location>
        <begin position="167"/>
        <end position="190"/>
    </location>
</feature>
<dbReference type="CDD" id="cd07067">
    <property type="entry name" value="HP_PGM_like"/>
    <property type="match status" value="1"/>
</dbReference>
<name>A0A6G2B9T1_9ACTN</name>
<dbReference type="InterPro" id="IPR013078">
    <property type="entry name" value="His_Pase_superF_clade-1"/>
</dbReference>
<feature type="compositionally biased region" description="Pro residues" evidence="3">
    <location>
        <begin position="133"/>
        <end position="147"/>
    </location>
</feature>
<sequence>MPTAPPPGSPTPSPRPSGCGSPARWCPTRPTPRAVAAWGGSANWTRPSRWDASPSGSRRPCPPPPRACGRPATPTGRCAPSRSAAAPATASSTRCGRPASTPTSPPTSATTRPPRPCSTAPPTGDSRWWTPRTGPPSGPGASRPPPSSTRSPSGTAGDCASTSPARSPTPGPPTRPPAPPPTPPPPPSQEPPTERRARRPDPPPRRPGPGHPAHPARAPPEEPARARRDRRPERRPRPGARPAGRRADGGERHRPRADQGRTGRRPGAQARHPRPGTPGLRRGHLSQGPGKPPEGDRLPRQAPERPGGRRPGDHGAPRVRAGAGRRAGAAGGVRPGQDRRRGGAARRGAGGDRRRDRHGDQGTPGGGRFRPRRPAQALRQAARPAGRRRRGPPLPAALRGLPPGAEHHRDQRDPPGPGERGGALRELPPRPGAHPRVRAVTARSPRTLVVEADGGSRGNPGPAGYGAVVRDAGTGQVLSETAAYIGTATNNVAEYRGLIAGLRAAHALDPEATVRVRMDSKLVVEQMSGRWKIKHPDMRPLAMEARSVFPPEAVAYEWIPRESNRHADRLANEAMDAGRRGETWQPSTSTAELAAPAPEPTAAPEPAPAPAGAEGSAEARAAARAAVRRAVDGARDTSRTPGPERRGAETDPTAPEAAAAPRGWAADLGTPTTLVLLRHGETPLTPHKRFSGSNGTDPELSDTGHRQAEAAAAALAARGTVQAVVSSPLTRCRQTAQAVADRLGLAVEIDEDLREADFGAWEGLSFAEVRERHPEDLNAWLASPHTAPTGGESFASVARRVEAARDRLLERHRGRTVLVVSHVTPVKVLACRALGAPLESLFRIELSAASLTAVAYYADGNASLRLLNDTSHLR</sequence>
<dbReference type="GO" id="GO:0016791">
    <property type="term" value="F:phosphatase activity"/>
    <property type="evidence" value="ECO:0007669"/>
    <property type="project" value="TreeGrafter"/>
</dbReference>
<dbReference type="CDD" id="cd09279">
    <property type="entry name" value="RNase_HI_like"/>
    <property type="match status" value="1"/>
</dbReference>